<feature type="transmembrane region" description="Helical" evidence="1">
    <location>
        <begin position="124"/>
        <end position="143"/>
    </location>
</feature>
<dbReference type="EMBL" id="SMFZ01000001">
    <property type="protein sequence ID" value="TCK27869.1"/>
    <property type="molecule type" value="Genomic_DNA"/>
</dbReference>
<dbReference type="RefSeq" id="WP_132427120.1">
    <property type="nucleotide sequence ID" value="NZ_SMFZ01000001.1"/>
</dbReference>
<keyword evidence="3" id="KW-1185">Reference proteome</keyword>
<protein>
    <submittedName>
        <fullName evidence="2">Uncharacterized protein</fullName>
    </submittedName>
</protein>
<gene>
    <name evidence="2" type="ORF">EV378_3751</name>
</gene>
<name>A0A4R1I5H5_PSEEN</name>
<evidence type="ECO:0000313" key="3">
    <source>
        <dbReference type="Proteomes" id="UP000295560"/>
    </source>
</evidence>
<accession>A0A4R1I5H5</accession>
<evidence type="ECO:0000256" key="1">
    <source>
        <dbReference type="SAM" id="Phobius"/>
    </source>
</evidence>
<feature type="transmembrane region" description="Helical" evidence="1">
    <location>
        <begin position="6"/>
        <end position="26"/>
    </location>
</feature>
<reference evidence="2 3" key="1">
    <citation type="submission" date="2019-03" db="EMBL/GenBank/DDBJ databases">
        <title>Sequencing the genomes of 1000 actinobacteria strains.</title>
        <authorList>
            <person name="Klenk H.-P."/>
        </authorList>
    </citation>
    <scope>NUCLEOTIDE SEQUENCE [LARGE SCALE GENOMIC DNA]</scope>
    <source>
        <strain evidence="2 3">DSM 44969</strain>
    </source>
</reference>
<keyword evidence="1" id="KW-1133">Transmembrane helix</keyword>
<evidence type="ECO:0000313" key="2">
    <source>
        <dbReference type="EMBL" id="TCK27869.1"/>
    </source>
</evidence>
<feature type="transmembrane region" description="Helical" evidence="1">
    <location>
        <begin position="46"/>
        <end position="68"/>
    </location>
</feature>
<feature type="transmembrane region" description="Helical" evidence="1">
    <location>
        <begin position="149"/>
        <end position="171"/>
    </location>
</feature>
<feature type="transmembrane region" description="Helical" evidence="1">
    <location>
        <begin position="88"/>
        <end position="112"/>
    </location>
</feature>
<keyword evidence="1" id="KW-0472">Membrane</keyword>
<dbReference type="Proteomes" id="UP000295560">
    <property type="component" value="Unassembled WGS sequence"/>
</dbReference>
<dbReference type="AlphaFoldDB" id="A0A4R1I5H5"/>
<proteinExistence type="predicted"/>
<comment type="caution">
    <text evidence="2">The sequence shown here is derived from an EMBL/GenBank/DDBJ whole genome shotgun (WGS) entry which is preliminary data.</text>
</comment>
<keyword evidence="1" id="KW-0812">Transmembrane</keyword>
<dbReference type="OrthoDB" id="4964600at2"/>
<sequence length="186" mass="18905">MSARTLAWVAAVVTGLATLYIVGALFGMRDVVGAEYGRSVMHLGELAAVVALALCGAAGAGWLGRIGLTLAGIGQLLMAVAEPIGSAPAGTVLFGIAPNLTGLGLILAGIAVIRTGVWTGWQRWIPLVLGIYTFVPMTPMIIVSGGPPAPLALVGLLGWEILWVLLATAVLTASTADLRRPATSPA</sequence>
<organism evidence="2 3">
    <name type="scientific">Pseudonocardia endophytica</name>
    <dbReference type="NCBI Taxonomy" id="401976"/>
    <lineage>
        <taxon>Bacteria</taxon>
        <taxon>Bacillati</taxon>
        <taxon>Actinomycetota</taxon>
        <taxon>Actinomycetes</taxon>
        <taxon>Pseudonocardiales</taxon>
        <taxon>Pseudonocardiaceae</taxon>
        <taxon>Pseudonocardia</taxon>
    </lineage>
</organism>